<comment type="caution">
    <text evidence="3">The sequence shown here is derived from an EMBL/GenBank/DDBJ whole genome shotgun (WGS) entry which is preliminary data.</text>
</comment>
<dbReference type="SUPFAM" id="SSF56300">
    <property type="entry name" value="Metallo-dependent phosphatases"/>
    <property type="match status" value="1"/>
</dbReference>
<dbReference type="PANTHER" id="PTHR33393:SF12">
    <property type="entry name" value="CAPSULE BIOSYNTHESIS PROTEIN CAPA"/>
    <property type="match status" value="1"/>
</dbReference>
<name>A0ABU0AEU1_9BACI</name>
<proteinExistence type="inferred from homology"/>
<dbReference type="PANTHER" id="PTHR33393">
    <property type="entry name" value="POLYGLUTAMINE SYNTHESIS ACCESSORY PROTEIN RV0574C-RELATED"/>
    <property type="match status" value="1"/>
</dbReference>
<dbReference type="SMART" id="SM00854">
    <property type="entry name" value="PGA_cap"/>
    <property type="match status" value="1"/>
</dbReference>
<evidence type="ECO:0000313" key="4">
    <source>
        <dbReference type="Proteomes" id="UP001238088"/>
    </source>
</evidence>
<evidence type="ECO:0000313" key="3">
    <source>
        <dbReference type="EMBL" id="MDQ0268610.1"/>
    </source>
</evidence>
<dbReference type="RefSeq" id="WP_307471487.1">
    <property type="nucleotide sequence ID" value="NZ_JAUSUB010000001.1"/>
</dbReference>
<keyword evidence="4" id="KW-1185">Reference proteome</keyword>
<organism evidence="3 4">
    <name type="scientific">Cytobacillus purgationiresistens</name>
    <dbReference type="NCBI Taxonomy" id="863449"/>
    <lineage>
        <taxon>Bacteria</taxon>
        <taxon>Bacillati</taxon>
        <taxon>Bacillota</taxon>
        <taxon>Bacilli</taxon>
        <taxon>Bacillales</taxon>
        <taxon>Bacillaceae</taxon>
        <taxon>Cytobacillus</taxon>
    </lineage>
</organism>
<dbReference type="InterPro" id="IPR029052">
    <property type="entry name" value="Metallo-depent_PP-like"/>
</dbReference>
<dbReference type="Proteomes" id="UP001238088">
    <property type="component" value="Unassembled WGS sequence"/>
</dbReference>
<evidence type="ECO:0000256" key="1">
    <source>
        <dbReference type="ARBA" id="ARBA00005662"/>
    </source>
</evidence>
<gene>
    <name evidence="3" type="ORF">J2S17_000479</name>
</gene>
<protein>
    <submittedName>
        <fullName evidence="3">Poly-gamma-glutamate synthesis protein (Capsule biosynthesis protein)</fullName>
    </submittedName>
</protein>
<dbReference type="EMBL" id="JAUSUB010000001">
    <property type="protein sequence ID" value="MDQ0268610.1"/>
    <property type="molecule type" value="Genomic_DNA"/>
</dbReference>
<sequence>MKKIPIVFLFLLILGGITSAFLLLGDRLIVRSSFVQQHSYKLNHPENKQLTMKATIGAVGDILIHDRVYNDAKTEQGYNFSPMLEAVKPLLQEPDITLANQETILAGTDIGLSGYPNFNSPQEVAIALMDAGIDIVSTANNHSLDRNEDGLQRSLDFLESVGLPSVGTYKSKEDQDKLRMMKVNGINMAFLAYTYGTNGISIPDGKDYLVNIINKEAIRKEINIAKKNADLIVMSIHWGNEYERYPADSQVALAQFLADEGVDIIFGHHPHVLQSMDWLESKDGSQTFVVYSLGNFLSGQAGNYRDIGGLATIEATKTFDANETSIKLSAPNFHPTYMASKNEKNYKLVPLQEAGIYGLNNAHIQYEEIMKHMMKSLD</sequence>
<dbReference type="Pfam" id="PF09587">
    <property type="entry name" value="PGA_cap"/>
    <property type="match status" value="1"/>
</dbReference>
<accession>A0ABU0AEU1</accession>
<comment type="similarity">
    <text evidence="1">Belongs to the CapA family.</text>
</comment>
<dbReference type="CDD" id="cd07381">
    <property type="entry name" value="MPP_CapA"/>
    <property type="match status" value="1"/>
</dbReference>
<dbReference type="InterPro" id="IPR019079">
    <property type="entry name" value="Capsule_synth_CapA"/>
</dbReference>
<feature type="domain" description="Capsule synthesis protein CapA" evidence="2">
    <location>
        <begin position="55"/>
        <end position="300"/>
    </location>
</feature>
<evidence type="ECO:0000259" key="2">
    <source>
        <dbReference type="SMART" id="SM00854"/>
    </source>
</evidence>
<reference evidence="3 4" key="1">
    <citation type="submission" date="2023-07" db="EMBL/GenBank/DDBJ databases">
        <title>Genomic Encyclopedia of Type Strains, Phase IV (KMG-IV): sequencing the most valuable type-strain genomes for metagenomic binning, comparative biology and taxonomic classification.</title>
        <authorList>
            <person name="Goeker M."/>
        </authorList>
    </citation>
    <scope>NUCLEOTIDE SEQUENCE [LARGE SCALE GENOMIC DNA]</scope>
    <source>
        <strain evidence="3 4">DSM 23494</strain>
    </source>
</reference>
<dbReference type="Gene3D" id="3.60.21.10">
    <property type="match status" value="1"/>
</dbReference>
<dbReference type="InterPro" id="IPR052169">
    <property type="entry name" value="CW_Biosynth-Accessory"/>
</dbReference>